<dbReference type="PROSITE" id="PS50174">
    <property type="entry name" value="G_PATCH"/>
    <property type="match status" value="1"/>
</dbReference>
<sequence>MAADDEEEDYMAMVFEDAPKQETSLQRRARTEREIQSRAHPKSKAELEQEAEAAREAGLSTAIDTSSKGFKMMAKFGFKDGDTLGKSKDARREPIRVQVKDDRSGIGLESQKKRKFRERMEKAAQEAKRTKVEEGDYRDRVRQEYKDKQDEREFRNAQKTAERLQEQQLEQAAADGKGRVKGLADIPLKQINVLWRGLVRHRREKERKQEEARVRQNRLASRLPMLGDDEEDADDKMALGRDTTVTVIDDDLDDDDPDLEAFEELPIAERLQKIVLHLQETQYYCYWCKQQYPDAAMEGCPGITEEEHD</sequence>
<proteinExistence type="predicted"/>
<dbReference type="AlphaFoldDB" id="A0A9P4R453"/>
<feature type="region of interest" description="Disordered" evidence="1">
    <location>
        <begin position="1"/>
        <end position="57"/>
    </location>
</feature>
<comment type="caution">
    <text evidence="3">The sequence shown here is derived from an EMBL/GenBank/DDBJ whole genome shotgun (WGS) entry which is preliminary data.</text>
</comment>
<name>A0A9P4R453_9PLEO</name>
<dbReference type="InterPro" id="IPR000467">
    <property type="entry name" value="G_patch_dom"/>
</dbReference>
<dbReference type="Proteomes" id="UP000799444">
    <property type="component" value="Unassembled WGS sequence"/>
</dbReference>
<dbReference type="GO" id="GO:0000776">
    <property type="term" value="C:kinetochore"/>
    <property type="evidence" value="ECO:0007669"/>
    <property type="project" value="TreeGrafter"/>
</dbReference>
<organism evidence="3 4">
    <name type="scientific">Polyplosphaeria fusca</name>
    <dbReference type="NCBI Taxonomy" id="682080"/>
    <lineage>
        <taxon>Eukaryota</taxon>
        <taxon>Fungi</taxon>
        <taxon>Dikarya</taxon>
        <taxon>Ascomycota</taxon>
        <taxon>Pezizomycotina</taxon>
        <taxon>Dothideomycetes</taxon>
        <taxon>Pleosporomycetidae</taxon>
        <taxon>Pleosporales</taxon>
        <taxon>Tetraplosphaeriaceae</taxon>
        <taxon>Polyplosphaeria</taxon>
    </lineage>
</organism>
<dbReference type="Pfam" id="PF01585">
    <property type="entry name" value="G-patch"/>
    <property type="match status" value="1"/>
</dbReference>
<dbReference type="EMBL" id="ML996123">
    <property type="protein sequence ID" value="KAF2736675.1"/>
    <property type="molecule type" value="Genomic_DNA"/>
</dbReference>
<dbReference type="SMART" id="SM01173">
    <property type="entry name" value="DUF4187"/>
    <property type="match status" value="1"/>
</dbReference>
<reference evidence="3" key="1">
    <citation type="journal article" date="2020" name="Stud. Mycol.">
        <title>101 Dothideomycetes genomes: a test case for predicting lifestyles and emergence of pathogens.</title>
        <authorList>
            <person name="Haridas S."/>
            <person name="Albert R."/>
            <person name="Binder M."/>
            <person name="Bloem J."/>
            <person name="Labutti K."/>
            <person name="Salamov A."/>
            <person name="Andreopoulos B."/>
            <person name="Baker S."/>
            <person name="Barry K."/>
            <person name="Bills G."/>
            <person name="Bluhm B."/>
            <person name="Cannon C."/>
            <person name="Castanera R."/>
            <person name="Culley D."/>
            <person name="Daum C."/>
            <person name="Ezra D."/>
            <person name="Gonzalez J."/>
            <person name="Henrissat B."/>
            <person name="Kuo A."/>
            <person name="Liang C."/>
            <person name="Lipzen A."/>
            <person name="Lutzoni F."/>
            <person name="Magnuson J."/>
            <person name="Mondo S."/>
            <person name="Nolan M."/>
            <person name="Ohm R."/>
            <person name="Pangilinan J."/>
            <person name="Park H.-J."/>
            <person name="Ramirez L."/>
            <person name="Alfaro M."/>
            <person name="Sun H."/>
            <person name="Tritt A."/>
            <person name="Yoshinaga Y."/>
            <person name="Zwiers L.-H."/>
            <person name="Turgeon B."/>
            <person name="Goodwin S."/>
            <person name="Spatafora J."/>
            <person name="Crous P."/>
            <person name="Grigoriev I."/>
        </authorList>
    </citation>
    <scope>NUCLEOTIDE SEQUENCE</scope>
    <source>
        <strain evidence="3">CBS 125425</strain>
    </source>
</reference>
<dbReference type="GO" id="GO:0003676">
    <property type="term" value="F:nucleic acid binding"/>
    <property type="evidence" value="ECO:0007669"/>
    <property type="project" value="InterPro"/>
</dbReference>
<gene>
    <name evidence="3" type="ORF">EJ04DRAFT_432712</name>
</gene>
<feature type="domain" description="G-patch" evidence="2">
    <location>
        <begin position="65"/>
        <end position="111"/>
    </location>
</feature>
<protein>
    <submittedName>
        <fullName evidence="3">G-patch-domain-containing protein</fullName>
    </submittedName>
</protein>
<feature type="compositionally biased region" description="Acidic residues" evidence="1">
    <location>
        <begin position="1"/>
        <end position="10"/>
    </location>
</feature>
<evidence type="ECO:0000313" key="4">
    <source>
        <dbReference type="Proteomes" id="UP000799444"/>
    </source>
</evidence>
<evidence type="ECO:0000259" key="2">
    <source>
        <dbReference type="PROSITE" id="PS50174"/>
    </source>
</evidence>
<dbReference type="Pfam" id="PF13821">
    <property type="entry name" value="DUF4187"/>
    <property type="match status" value="1"/>
</dbReference>
<evidence type="ECO:0000313" key="3">
    <source>
        <dbReference type="EMBL" id="KAF2736675.1"/>
    </source>
</evidence>
<dbReference type="InterPro" id="IPR025239">
    <property type="entry name" value="DUF4187"/>
</dbReference>
<feature type="compositionally biased region" description="Basic and acidic residues" evidence="1">
    <location>
        <begin position="118"/>
        <end position="164"/>
    </location>
</feature>
<feature type="region of interest" description="Disordered" evidence="1">
    <location>
        <begin position="100"/>
        <end position="164"/>
    </location>
</feature>
<accession>A0A9P4R453</accession>
<dbReference type="InterPro" id="IPR039249">
    <property type="entry name" value="GPATCH11"/>
</dbReference>
<keyword evidence="4" id="KW-1185">Reference proteome</keyword>
<dbReference type="OrthoDB" id="786951at2759"/>
<feature type="compositionally biased region" description="Basic and acidic residues" evidence="1">
    <location>
        <begin position="29"/>
        <end position="55"/>
    </location>
</feature>
<dbReference type="PANTHER" id="PTHR21032:SF0">
    <property type="entry name" value="G PATCH DOMAIN-CONTAINING PROTEIN 11"/>
    <property type="match status" value="1"/>
</dbReference>
<evidence type="ECO:0000256" key="1">
    <source>
        <dbReference type="SAM" id="MobiDB-lite"/>
    </source>
</evidence>
<dbReference type="SMART" id="SM00443">
    <property type="entry name" value="G_patch"/>
    <property type="match status" value="1"/>
</dbReference>
<dbReference type="PANTHER" id="PTHR21032">
    <property type="entry name" value="G PATCH DOMAIN-CONTAINING PROTEIN 11"/>
    <property type="match status" value="1"/>
</dbReference>